<dbReference type="Pfam" id="PF16872">
    <property type="entry name" value="putAbiC"/>
    <property type="match status" value="1"/>
</dbReference>
<dbReference type="InterPro" id="IPR031709">
    <property type="entry name" value="PutAbiC"/>
</dbReference>
<dbReference type="Proteomes" id="UP001257962">
    <property type="component" value="Unassembled WGS sequence"/>
</dbReference>
<proteinExistence type="predicted"/>
<dbReference type="AlphaFoldDB" id="A0AAJ2IYQ3"/>
<protein>
    <submittedName>
        <fullName evidence="1">Phage abortive infection protein</fullName>
    </submittedName>
</protein>
<accession>A0AAJ2IYQ3</accession>
<comment type="caution">
    <text evidence="1">The sequence shown here is derived from an EMBL/GenBank/DDBJ whole genome shotgun (WGS) entry which is preliminary data.</text>
</comment>
<gene>
    <name evidence="1" type="ORF">P7D34_03780</name>
</gene>
<evidence type="ECO:0000313" key="1">
    <source>
        <dbReference type="EMBL" id="MDT2666356.1"/>
    </source>
</evidence>
<organism evidence="1 2">
    <name type="scientific">Lactococcus petauri</name>
    <dbReference type="NCBI Taxonomy" id="1940789"/>
    <lineage>
        <taxon>Bacteria</taxon>
        <taxon>Bacillati</taxon>
        <taxon>Bacillota</taxon>
        <taxon>Bacilli</taxon>
        <taxon>Lactobacillales</taxon>
        <taxon>Streptococcaceae</taxon>
        <taxon>Lactococcus</taxon>
    </lineage>
</organism>
<dbReference type="EMBL" id="JARPYC010000002">
    <property type="protein sequence ID" value="MDT2666356.1"/>
    <property type="molecule type" value="Genomic_DNA"/>
</dbReference>
<evidence type="ECO:0000313" key="2">
    <source>
        <dbReference type="Proteomes" id="UP001257962"/>
    </source>
</evidence>
<sequence>MEFEGDSGNYFRTLYRCLKYIMDVELTMDEKKFYSGVLRGILSADEMLVVFYNCIYFEKGEKFKELLEKTEKGKRLDFFGDKKDLENLEEDYDLPFFSKGKLFFPEYDMRHLEEIINRAPTKIN</sequence>
<name>A0AAJ2IYQ3_9LACT</name>
<reference evidence="1" key="1">
    <citation type="submission" date="2023-03" db="EMBL/GenBank/DDBJ databases">
        <authorList>
            <person name="Shen W."/>
            <person name="Cai J."/>
        </authorList>
    </citation>
    <scope>NUCLEOTIDE SEQUENCE</scope>
    <source>
        <strain evidence="1">Y3</strain>
    </source>
</reference>